<organism evidence="2">
    <name type="scientific">marine metagenome</name>
    <dbReference type="NCBI Taxonomy" id="408172"/>
    <lineage>
        <taxon>unclassified sequences</taxon>
        <taxon>metagenomes</taxon>
        <taxon>ecological metagenomes</taxon>
    </lineage>
</organism>
<evidence type="ECO:0000256" key="1">
    <source>
        <dbReference type="SAM" id="MobiDB-lite"/>
    </source>
</evidence>
<sequence>MKLALALLLIASALSSLAEEFASGIVYHDANRNQKRDTNEKGIPKVAVSNGSDIVETD</sequence>
<dbReference type="EMBL" id="UINC01192610">
    <property type="protein sequence ID" value="SVE07841.1"/>
    <property type="molecule type" value="Genomic_DNA"/>
</dbReference>
<dbReference type="AlphaFoldDB" id="A0A383AJU4"/>
<feature type="region of interest" description="Disordered" evidence="1">
    <location>
        <begin position="32"/>
        <end position="58"/>
    </location>
</feature>
<accession>A0A383AJU4</accession>
<feature type="non-terminal residue" evidence="2">
    <location>
        <position position="58"/>
    </location>
</feature>
<feature type="compositionally biased region" description="Basic and acidic residues" evidence="1">
    <location>
        <begin position="32"/>
        <end position="43"/>
    </location>
</feature>
<evidence type="ECO:0000313" key="2">
    <source>
        <dbReference type="EMBL" id="SVE07841.1"/>
    </source>
</evidence>
<name>A0A383AJU4_9ZZZZ</name>
<protein>
    <submittedName>
        <fullName evidence="2">Uncharacterized protein</fullName>
    </submittedName>
</protein>
<gene>
    <name evidence="2" type="ORF">METZ01_LOCUS460695</name>
</gene>
<proteinExistence type="predicted"/>
<reference evidence="2" key="1">
    <citation type="submission" date="2018-05" db="EMBL/GenBank/DDBJ databases">
        <authorList>
            <person name="Lanie J.A."/>
            <person name="Ng W.-L."/>
            <person name="Kazmierczak K.M."/>
            <person name="Andrzejewski T.M."/>
            <person name="Davidsen T.M."/>
            <person name="Wayne K.J."/>
            <person name="Tettelin H."/>
            <person name="Glass J.I."/>
            <person name="Rusch D."/>
            <person name="Podicherti R."/>
            <person name="Tsui H.-C.T."/>
            <person name="Winkler M.E."/>
        </authorList>
    </citation>
    <scope>NUCLEOTIDE SEQUENCE</scope>
</reference>